<protein>
    <recommendedName>
        <fullName evidence="2">histidine kinase</fullName>
        <ecNumber evidence="2">2.7.13.3</ecNumber>
    </recommendedName>
</protein>
<keyword evidence="6" id="KW-0418">Kinase</keyword>
<reference evidence="12 13" key="1">
    <citation type="journal article" date="2019" name="Int. J. Syst. Evol. Microbiol.">
        <title>The Global Catalogue of Microorganisms (GCM) 10K type strain sequencing project: providing services to taxonomists for standard genome sequencing and annotation.</title>
        <authorList>
            <consortium name="The Broad Institute Genomics Platform"/>
            <consortium name="The Broad Institute Genome Sequencing Center for Infectious Disease"/>
            <person name="Wu L."/>
            <person name="Ma J."/>
        </authorList>
    </citation>
    <scope>NUCLEOTIDE SEQUENCE [LARGE SCALE GENOMIC DNA]</scope>
    <source>
        <strain evidence="12 13">JCM 10696</strain>
    </source>
</reference>
<evidence type="ECO:0000256" key="5">
    <source>
        <dbReference type="ARBA" id="ARBA00022741"/>
    </source>
</evidence>
<feature type="transmembrane region" description="Helical" evidence="10">
    <location>
        <begin position="89"/>
        <end position="108"/>
    </location>
</feature>
<organism evidence="12 13">
    <name type="scientific">Actinocorallia libanotica</name>
    <dbReference type="NCBI Taxonomy" id="46162"/>
    <lineage>
        <taxon>Bacteria</taxon>
        <taxon>Bacillati</taxon>
        <taxon>Actinomycetota</taxon>
        <taxon>Actinomycetes</taxon>
        <taxon>Streptosporangiales</taxon>
        <taxon>Thermomonosporaceae</taxon>
        <taxon>Actinocorallia</taxon>
    </lineage>
</organism>
<dbReference type="Gene3D" id="3.30.565.10">
    <property type="entry name" value="Histidine kinase-like ATPase, C-terminal domain"/>
    <property type="match status" value="1"/>
</dbReference>
<evidence type="ECO:0000256" key="3">
    <source>
        <dbReference type="ARBA" id="ARBA00022553"/>
    </source>
</evidence>
<keyword evidence="4" id="KW-0808">Transferase</keyword>
<keyword evidence="7" id="KW-0067">ATP-binding</keyword>
<dbReference type="InterPro" id="IPR036890">
    <property type="entry name" value="HATPase_C_sf"/>
</dbReference>
<dbReference type="InterPro" id="IPR050482">
    <property type="entry name" value="Sensor_HK_TwoCompSys"/>
</dbReference>
<gene>
    <name evidence="12" type="ORF">GCM10009550_05140</name>
</gene>
<name>A0ABN1Q6S7_9ACTN</name>
<sequence>MILLGQVAGVHIIGPSFPPSPRALDLLGHGLLVLGPLMLPARRRRPVAVLVAVAAVTLLYHLCGYPVGPFFLALIAAVVAAMTGGHRRAAWLAVIGVVCCYVAAVLLLPESGPALIRRPELSLDGGVVAWALLVPAAAELARNRAERAAEAGRAAREQRRRVAGEERLRIARELHDVLAHNISMINVRAGVALHLMDDDPEQARTALVAIKAASKEALAEMRSVIGVLRRDEQPPTVPTAGLARLEDLVETARAAGMRVVLERTGPPRGMPAGTDLAVFRIIQESLTNIARHARPPASGRLSVRIVLAYEDAAVTVRIDDDGTGPPPPPGGGGSGISGMRERAAALDGEFQAGPRPGGGFRVRARLPLAGGAR</sequence>
<evidence type="ECO:0000256" key="1">
    <source>
        <dbReference type="ARBA" id="ARBA00000085"/>
    </source>
</evidence>
<evidence type="ECO:0000313" key="13">
    <source>
        <dbReference type="Proteomes" id="UP001500665"/>
    </source>
</evidence>
<evidence type="ECO:0000256" key="6">
    <source>
        <dbReference type="ARBA" id="ARBA00022777"/>
    </source>
</evidence>
<dbReference type="EMBL" id="BAAAHH010000001">
    <property type="protein sequence ID" value="GAA0937936.1"/>
    <property type="molecule type" value="Genomic_DNA"/>
</dbReference>
<evidence type="ECO:0000259" key="11">
    <source>
        <dbReference type="SMART" id="SM00387"/>
    </source>
</evidence>
<keyword evidence="10" id="KW-0812">Transmembrane</keyword>
<dbReference type="EC" id="2.7.13.3" evidence="2"/>
<dbReference type="Gene3D" id="1.20.5.1930">
    <property type="match status" value="1"/>
</dbReference>
<accession>A0ABN1Q6S7</accession>
<comment type="caution">
    <text evidence="12">The sequence shown here is derived from an EMBL/GenBank/DDBJ whole genome shotgun (WGS) entry which is preliminary data.</text>
</comment>
<feature type="transmembrane region" description="Helical" evidence="10">
    <location>
        <begin position="47"/>
        <end position="77"/>
    </location>
</feature>
<evidence type="ECO:0000313" key="12">
    <source>
        <dbReference type="EMBL" id="GAA0937936.1"/>
    </source>
</evidence>
<dbReference type="PANTHER" id="PTHR24421:SF10">
    <property type="entry name" value="NITRATE_NITRITE SENSOR PROTEIN NARQ"/>
    <property type="match status" value="1"/>
</dbReference>
<keyword evidence="10" id="KW-0472">Membrane</keyword>
<dbReference type="Proteomes" id="UP001500665">
    <property type="component" value="Unassembled WGS sequence"/>
</dbReference>
<keyword evidence="8" id="KW-0902">Two-component regulatory system</keyword>
<dbReference type="SMART" id="SM00387">
    <property type="entry name" value="HATPase_c"/>
    <property type="match status" value="1"/>
</dbReference>
<dbReference type="SUPFAM" id="SSF55874">
    <property type="entry name" value="ATPase domain of HSP90 chaperone/DNA topoisomerase II/histidine kinase"/>
    <property type="match status" value="1"/>
</dbReference>
<keyword evidence="13" id="KW-1185">Reference proteome</keyword>
<evidence type="ECO:0000256" key="2">
    <source>
        <dbReference type="ARBA" id="ARBA00012438"/>
    </source>
</evidence>
<evidence type="ECO:0000256" key="7">
    <source>
        <dbReference type="ARBA" id="ARBA00022840"/>
    </source>
</evidence>
<keyword evidence="10" id="KW-1133">Transmembrane helix</keyword>
<evidence type="ECO:0000256" key="4">
    <source>
        <dbReference type="ARBA" id="ARBA00022679"/>
    </source>
</evidence>
<dbReference type="CDD" id="cd16917">
    <property type="entry name" value="HATPase_UhpB-NarQ-NarX-like"/>
    <property type="match status" value="1"/>
</dbReference>
<feature type="region of interest" description="Disordered" evidence="9">
    <location>
        <begin position="317"/>
        <end position="373"/>
    </location>
</feature>
<dbReference type="Pfam" id="PF02518">
    <property type="entry name" value="HATPase_c"/>
    <property type="match status" value="1"/>
</dbReference>
<evidence type="ECO:0000256" key="10">
    <source>
        <dbReference type="SAM" id="Phobius"/>
    </source>
</evidence>
<dbReference type="Pfam" id="PF07730">
    <property type="entry name" value="HisKA_3"/>
    <property type="match status" value="1"/>
</dbReference>
<dbReference type="InterPro" id="IPR003594">
    <property type="entry name" value="HATPase_dom"/>
</dbReference>
<feature type="domain" description="Histidine kinase/HSP90-like ATPase" evidence="11">
    <location>
        <begin position="273"/>
        <end position="370"/>
    </location>
</feature>
<keyword evidence="5" id="KW-0547">Nucleotide-binding</keyword>
<keyword evidence="3" id="KW-0597">Phosphoprotein</keyword>
<dbReference type="PANTHER" id="PTHR24421">
    <property type="entry name" value="NITRATE/NITRITE SENSOR PROTEIN NARX-RELATED"/>
    <property type="match status" value="1"/>
</dbReference>
<comment type="catalytic activity">
    <reaction evidence="1">
        <text>ATP + protein L-histidine = ADP + protein N-phospho-L-histidine.</text>
        <dbReference type="EC" id="2.7.13.3"/>
    </reaction>
</comment>
<proteinExistence type="predicted"/>
<evidence type="ECO:0000256" key="8">
    <source>
        <dbReference type="ARBA" id="ARBA00023012"/>
    </source>
</evidence>
<evidence type="ECO:0000256" key="9">
    <source>
        <dbReference type="SAM" id="MobiDB-lite"/>
    </source>
</evidence>
<dbReference type="InterPro" id="IPR011712">
    <property type="entry name" value="Sig_transdc_His_kin_sub3_dim/P"/>
</dbReference>